<reference evidence="8" key="1">
    <citation type="submission" date="2023-03" db="EMBL/GenBank/DDBJ databases">
        <title>Chromosome-scale reference genome and RAD-based genetic map of yellow starthistle (Centaurea solstitialis) reveal putative structural variation and QTLs associated with invader traits.</title>
        <authorList>
            <person name="Reatini B."/>
            <person name="Cang F.A."/>
            <person name="Jiang Q."/>
            <person name="Mckibben M.T.W."/>
            <person name="Barker M.S."/>
            <person name="Rieseberg L.H."/>
            <person name="Dlugosch K.M."/>
        </authorList>
    </citation>
    <scope>NUCLEOTIDE SEQUENCE</scope>
    <source>
        <strain evidence="8">CAN-66</strain>
        <tissue evidence="8">Leaf</tissue>
    </source>
</reference>
<dbReference type="Pfam" id="PF03171">
    <property type="entry name" value="2OG-FeII_Oxy"/>
    <property type="match status" value="1"/>
</dbReference>
<dbReference type="GO" id="GO:0046872">
    <property type="term" value="F:metal ion binding"/>
    <property type="evidence" value="ECO:0007669"/>
    <property type="project" value="UniProtKB-KW"/>
</dbReference>
<dbReference type="InterPro" id="IPR044861">
    <property type="entry name" value="IPNS-like_FE2OG_OXY"/>
</dbReference>
<dbReference type="InterPro" id="IPR027443">
    <property type="entry name" value="IPNS-like_sf"/>
</dbReference>
<dbReference type="InterPro" id="IPR026992">
    <property type="entry name" value="DIOX_N"/>
</dbReference>
<comment type="caution">
    <text evidence="8">The sequence shown here is derived from an EMBL/GenBank/DDBJ whole genome shotgun (WGS) entry which is preliminary data.</text>
</comment>
<keyword evidence="3 6" id="KW-0560">Oxidoreductase</keyword>
<organism evidence="8 9">
    <name type="scientific">Centaurea solstitialis</name>
    <name type="common">yellow star-thistle</name>
    <dbReference type="NCBI Taxonomy" id="347529"/>
    <lineage>
        <taxon>Eukaryota</taxon>
        <taxon>Viridiplantae</taxon>
        <taxon>Streptophyta</taxon>
        <taxon>Embryophyta</taxon>
        <taxon>Tracheophyta</taxon>
        <taxon>Spermatophyta</taxon>
        <taxon>Magnoliopsida</taxon>
        <taxon>eudicotyledons</taxon>
        <taxon>Gunneridae</taxon>
        <taxon>Pentapetalae</taxon>
        <taxon>asterids</taxon>
        <taxon>campanulids</taxon>
        <taxon>Asterales</taxon>
        <taxon>Asteraceae</taxon>
        <taxon>Carduoideae</taxon>
        <taxon>Cardueae</taxon>
        <taxon>Centaureinae</taxon>
        <taxon>Centaurea</taxon>
    </lineage>
</organism>
<evidence type="ECO:0000259" key="7">
    <source>
        <dbReference type="PROSITE" id="PS51471"/>
    </source>
</evidence>
<accession>A0AA38SK03</accession>
<name>A0AA38SK03_9ASTR</name>
<comment type="similarity">
    <text evidence="1 6">Belongs to the iron/ascorbate-dependent oxidoreductase family.</text>
</comment>
<evidence type="ECO:0000256" key="1">
    <source>
        <dbReference type="ARBA" id="ARBA00008056"/>
    </source>
</evidence>
<evidence type="ECO:0000256" key="4">
    <source>
        <dbReference type="ARBA" id="ARBA00023004"/>
    </source>
</evidence>
<keyword evidence="9" id="KW-1185">Reference proteome</keyword>
<dbReference type="SUPFAM" id="SSF51197">
    <property type="entry name" value="Clavaminate synthase-like"/>
    <property type="match status" value="1"/>
</dbReference>
<dbReference type="AlphaFoldDB" id="A0AA38SK03"/>
<comment type="function">
    <text evidence="5">Probable 2-oxoglutarate-dependent dioxygenase that may be involved in glucosinolates biosynthesis. May play a role in the production of aliphatic glucosinolates.</text>
</comment>
<sequence>MGSETPLKLPFIDFSDVDQNSTNALNWDLTKSRVHQALEEFGCFEASFTDISPELHTSIFDSLQQLFDLPLQTKLKNRSQKPFHGYVGQYPQVPLYESMGIEEAPVLEKAESFTKILWSEGNPEFCTTIQQFSEKLSKLDQIVRKMVLESLGLDKYMVEHMCSTDYLLRVMKYKGPETNESKLGLNAHTDKNIVTILHQNQVDGLEVQTKSGDWIKVQPSPNSFIVMIGDSFYAWTNGRLHSAYHQVMMSGEKARYSLGLFSIPKAGYVIKAPEEVVDEEHPLLFKPFDHVEFLQFYYTEAGQRAQSALKTYCGV</sequence>
<evidence type="ECO:0000313" key="9">
    <source>
        <dbReference type="Proteomes" id="UP001172457"/>
    </source>
</evidence>
<gene>
    <name evidence="8" type="ORF">OSB04_030313</name>
</gene>
<dbReference type="PROSITE" id="PS51471">
    <property type="entry name" value="FE2OG_OXY"/>
    <property type="match status" value="1"/>
</dbReference>
<dbReference type="Pfam" id="PF14226">
    <property type="entry name" value="DIOX_N"/>
    <property type="match status" value="1"/>
</dbReference>
<dbReference type="EMBL" id="JARYMX010000008">
    <property type="protein sequence ID" value="KAJ9537580.1"/>
    <property type="molecule type" value="Genomic_DNA"/>
</dbReference>
<evidence type="ECO:0000256" key="3">
    <source>
        <dbReference type="ARBA" id="ARBA00023002"/>
    </source>
</evidence>
<dbReference type="GO" id="GO:0016705">
    <property type="term" value="F:oxidoreductase activity, acting on paired donors, with incorporation or reduction of molecular oxygen"/>
    <property type="evidence" value="ECO:0007669"/>
    <property type="project" value="UniProtKB-ARBA"/>
</dbReference>
<protein>
    <recommendedName>
        <fullName evidence="7">Fe2OG dioxygenase domain-containing protein</fullName>
    </recommendedName>
</protein>
<dbReference type="FunFam" id="2.60.120.330:FF:000022">
    <property type="entry name" value="Probable 2-oxoglutarate-dependent dioxygenase AOP1.2"/>
    <property type="match status" value="1"/>
</dbReference>
<keyword evidence="2 6" id="KW-0479">Metal-binding</keyword>
<keyword evidence="4 6" id="KW-0408">Iron</keyword>
<dbReference type="PANTHER" id="PTHR47990">
    <property type="entry name" value="2-OXOGLUTARATE (2OG) AND FE(II)-DEPENDENT OXYGENASE SUPERFAMILY PROTEIN-RELATED"/>
    <property type="match status" value="1"/>
</dbReference>
<dbReference type="InterPro" id="IPR050231">
    <property type="entry name" value="Iron_ascorbate_oxido_reductase"/>
</dbReference>
<proteinExistence type="inferred from homology"/>
<evidence type="ECO:0000256" key="6">
    <source>
        <dbReference type="RuleBase" id="RU003682"/>
    </source>
</evidence>
<dbReference type="Proteomes" id="UP001172457">
    <property type="component" value="Chromosome 8"/>
</dbReference>
<dbReference type="Gene3D" id="2.60.120.330">
    <property type="entry name" value="B-lactam Antibiotic, Isopenicillin N Synthase, Chain"/>
    <property type="match status" value="1"/>
</dbReference>
<evidence type="ECO:0000313" key="8">
    <source>
        <dbReference type="EMBL" id="KAJ9537580.1"/>
    </source>
</evidence>
<feature type="domain" description="Fe2OG dioxygenase" evidence="7">
    <location>
        <begin position="163"/>
        <end position="264"/>
    </location>
</feature>
<dbReference type="InterPro" id="IPR005123">
    <property type="entry name" value="Oxoglu/Fe-dep_dioxygenase_dom"/>
</dbReference>
<evidence type="ECO:0000256" key="2">
    <source>
        <dbReference type="ARBA" id="ARBA00022723"/>
    </source>
</evidence>
<evidence type="ECO:0000256" key="5">
    <source>
        <dbReference type="ARBA" id="ARBA00057022"/>
    </source>
</evidence>